<organism evidence="2 3">
    <name type="scientific">Hydrotalea sandarakina</name>
    <dbReference type="NCBI Taxonomy" id="1004304"/>
    <lineage>
        <taxon>Bacteria</taxon>
        <taxon>Pseudomonadati</taxon>
        <taxon>Bacteroidota</taxon>
        <taxon>Chitinophagia</taxon>
        <taxon>Chitinophagales</taxon>
        <taxon>Chitinophagaceae</taxon>
        <taxon>Hydrotalea</taxon>
    </lineage>
</organism>
<feature type="domain" description="Outer membrane protein beta-barrel" evidence="1">
    <location>
        <begin position="464"/>
        <end position="757"/>
    </location>
</feature>
<evidence type="ECO:0000313" key="2">
    <source>
        <dbReference type="EMBL" id="PZX66046.1"/>
    </source>
</evidence>
<accession>A0A2W7S4I7</accession>
<proteinExistence type="predicted"/>
<comment type="caution">
    <text evidence="2">The sequence shown here is derived from an EMBL/GenBank/DDBJ whole genome shotgun (WGS) entry which is preliminary data.</text>
</comment>
<keyword evidence="3" id="KW-1185">Reference proteome</keyword>
<dbReference type="SUPFAM" id="SSF56935">
    <property type="entry name" value="Porins"/>
    <property type="match status" value="1"/>
</dbReference>
<dbReference type="Pfam" id="PF14905">
    <property type="entry name" value="OMP_b-brl_3"/>
    <property type="match status" value="2"/>
</dbReference>
<feature type="domain" description="Outer membrane protein beta-barrel" evidence="1">
    <location>
        <begin position="773"/>
        <end position="921"/>
    </location>
</feature>
<gene>
    <name evidence="2" type="ORF">LX80_00546</name>
</gene>
<dbReference type="AlphaFoldDB" id="A0A2W7S4I7"/>
<dbReference type="EMBL" id="QKZV01000001">
    <property type="protein sequence ID" value="PZX66046.1"/>
    <property type="molecule type" value="Genomic_DNA"/>
</dbReference>
<reference evidence="2 3" key="1">
    <citation type="submission" date="2018-06" db="EMBL/GenBank/DDBJ databases">
        <title>Genomic Encyclopedia of Archaeal and Bacterial Type Strains, Phase II (KMG-II): from individual species to whole genera.</title>
        <authorList>
            <person name="Goeker M."/>
        </authorList>
    </citation>
    <scope>NUCLEOTIDE SEQUENCE [LARGE SCALE GENOMIC DNA]</scope>
    <source>
        <strain evidence="2 3">DSM 23241</strain>
    </source>
</reference>
<dbReference type="InterPro" id="IPR041700">
    <property type="entry name" value="OMP_b-brl_3"/>
</dbReference>
<protein>
    <submittedName>
        <fullName evidence="2">Outer membrane beta-barrel protein</fullName>
    </submittedName>
</protein>
<evidence type="ECO:0000313" key="3">
    <source>
        <dbReference type="Proteomes" id="UP000249720"/>
    </source>
</evidence>
<sequence>MTFEFTTAFMRKILPIFLFFFFPAFAIAQDVLLKGTIIDTTARVKLSNAVVAVLRAKDSVLLNYTRTKNDGSFSIGIPQNMKTVIMVSYPNYADFLDTVPSQLQQNNTLIDIGNIYLETKAHILQEVIVQQRVAAIKVKGDTTEFKADSFHAGPNASVQDLLKKLPGIQVNARGEITAQGEKVRKVLVDGEEFFSDDPAVVTQNLRADYVDKVQVYDKKSDQAVFSGIDDGEKTKTINLTLKEDKKKGYFGKLEAGSDANQYHYEKAMVNSFQKKKKFAAYVTNDNTKYESLNWNEKTNYGNDLNQNTDVQDDGTIWISQTSDEFSYGSGLPISTTGGLTYSNKWDADKQNINGTYQFNHLNIVGQTNSITQYILPDTTFINKVQQNATNMRQRHRVNGTYEWQIDSSSSLKVTVTGSKIKRDDNNLYTGQSISQENQIINETDRTTTSNGTENNLLTNLFWRKKFKKAGRTISFNSNINFSGRNSTGYLIAQNSFFDKLGFLTAAQNINQYKTNNENVAGVDGKLVYTEPLWKKTFLELNYRFGFSGNDAQRNTFAKDSSNGKYDIGVDSLTNHFKYNINSQSGGATFRYNGKKVNFSFGSGIGITSFQLHDQIQQTNRSIQFTNLLPTAAINFTPKAQRKISLTYTGSTQNPTLSQIQPLIDNTDPLNINIGNPYLKQAYNHRFQLSVSDFKVLKSRNLYISGNFNLTNNAISSSSNVDSLGRRINQAINVNGNYNGNIFMFYSFEVVPTWIAGFSSTPGFNRYINYINGEKNVTNNQNINFGIYFGRWSDKKVNFYVNADITRNYSNSSISPNNTTKYWSFTPYINFTAKLPAKFYFEANSNISIYEKTSVFTGNADIYLVNASLKKTFTKSDKWELKFSVNDLLNQNRGINRNISSNFISQTIQQTIQRYFLLSITYNFSKNGKPSE</sequence>
<dbReference type="OrthoDB" id="606930at2"/>
<dbReference type="Proteomes" id="UP000249720">
    <property type="component" value="Unassembled WGS sequence"/>
</dbReference>
<name>A0A2W7S4I7_9BACT</name>
<evidence type="ECO:0000259" key="1">
    <source>
        <dbReference type="Pfam" id="PF14905"/>
    </source>
</evidence>